<dbReference type="PANTHER" id="PTHR45418">
    <property type="entry name" value="CANCER/TESTIS ANTIGEN 55"/>
    <property type="match status" value="1"/>
</dbReference>
<dbReference type="STRING" id="43700.ENSMALP00000018363"/>
<reference evidence="13" key="1">
    <citation type="submission" date="2025-08" db="UniProtKB">
        <authorList>
            <consortium name="Ensembl"/>
        </authorList>
    </citation>
    <scope>IDENTIFICATION</scope>
</reference>
<dbReference type="InterPro" id="IPR027417">
    <property type="entry name" value="P-loop_NTPase"/>
</dbReference>
<dbReference type="GO" id="GO:0016787">
    <property type="term" value="F:hydrolase activity"/>
    <property type="evidence" value="ECO:0007669"/>
    <property type="project" value="UniProtKB-KW"/>
</dbReference>
<dbReference type="CDD" id="cd18078">
    <property type="entry name" value="DEXXQc_Mov10L1"/>
    <property type="match status" value="1"/>
</dbReference>
<dbReference type="Gene3D" id="3.40.50.300">
    <property type="entry name" value="P-loop containing nucleotide triphosphate hydrolases"/>
    <property type="match status" value="2"/>
</dbReference>
<keyword evidence="7" id="KW-0347">Helicase</keyword>
<evidence type="ECO:0000256" key="2">
    <source>
        <dbReference type="ARBA" id="ARBA00005601"/>
    </source>
</evidence>
<dbReference type="InterPro" id="IPR047187">
    <property type="entry name" value="SF1_C_Upf1"/>
</dbReference>
<proteinExistence type="inferred from homology"/>
<dbReference type="GO" id="GO:0005524">
    <property type="term" value="F:ATP binding"/>
    <property type="evidence" value="ECO:0007669"/>
    <property type="project" value="UniProtKB-KW"/>
</dbReference>
<comment type="similarity">
    <text evidence="2">Belongs to the DNA2/NAM7 helicase family. SDE3 subfamily.</text>
</comment>
<dbReference type="AlphaFoldDB" id="A0A3Q3JG10"/>
<evidence type="ECO:0000256" key="7">
    <source>
        <dbReference type="ARBA" id="ARBA00022806"/>
    </source>
</evidence>
<evidence type="ECO:0000259" key="11">
    <source>
        <dbReference type="Pfam" id="PF13087"/>
    </source>
</evidence>
<dbReference type="InterPro" id="IPR041679">
    <property type="entry name" value="DNA2/NAM7-like_C"/>
</dbReference>
<feature type="domain" description="Helicase MOV-10-like beta-barrel" evidence="12">
    <location>
        <begin position="429"/>
        <end position="496"/>
    </location>
</feature>
<accession>A0A3Q3JG10</accession>
<dbReference type="Pfam" id="PF13087">
    <property type="entry name" value="AAA_12"/>
    <property type="match status" value="1"/>
</dbReference>
<dbReference type="FunFam" id="3.40.50.300:FF:000864">
    <property type="entry name" value="Mov10-like RISC complex RNA helicase 1"/>
    <property type="match status" value="1"/>
</dbReference>
<keyword evidence="14" id="KW-1185">Reference proteome</keyword>
<evidence type="ECO:0000256" key="8">
    <source>
        <dbReference type="ARBA" id="ARBA00022840"/>
    </source>
</evidence>
<name>A0A3Q3JG10_MONAL</name>
<evidence type="ECO:0000313" key="14">
    <source>
        <dbReference type="Proteomes" id="UP000261600"/>
    </source>
</evidence>
<evidence type="ECO:0000256" key="1">
    <source>
        <dbReference type="ARBA" id="ARBA00004496"/>
    </source>
</evidence>
<evidence type="ECO:0000256" key="3">
    <source>
        <dbReference type="ARBA" id="ARBA00012552"/>
    </source>
</evidence>
<feature type="domain" description="DNA2/NAM7 helicase helicase" evidence="10">
    <location>
        <begin position="691"/>
        <end position="760"/>
    </location>
</feature>
<dbReference type="EC" id="3.6.4.13" evidence="3"/>
<dbReference type="SUPFAM" id="SSF52540">
    <property type="entry name" value="P-loop containing nucleoside triphosphate hydrolases"/>
    <property type="match status" value="1"/>
</dbReference>
<keyword evidence="6" id="KW-0378">Hydrolase</keyword>
<keyword evidence="4" id="KW-0963">Cytoplasm</keyword>
<evidence type="ECO:0000256" key="9">
    <source>
        <dbReference type="ARBA" id="ARBA00047984"/>
    </source>
</evidence>
<evidence type="ECO:0000256" key="5">
    <source>
        <dbReference type="ARBA" id="ARBA00022741"/>
    </source>
</evidence>
<reference evidence="13" key="2">
    <citation type="submission" date="2025-09" db="UniProtKB">
        <authorList>
            <consortium name="Ensembl"/>
        </authorList>
    </citation>
    <scope>IDENTIFICATION</scope>
</reference>
<dbReference type="GO" id="GO:0003724">
    <property type="term" value="F:RNA helicase activity"/>
    <property type="evidence" value="ECO:0007669"/>
    <property type="project" value="UniProtKB-EC"/>
</dbReference>
<evidence type="ECO:0000259" key="12">
    <source>
        <dbReference type="Pfam" id="PF21634"/>
    </source>
</evidence>
<protein>
    <recommendedName>
        <fullName evidence="3">RNA helicase</fullName>
        <ecNumber evidence="3">3.6.4.13</ecNumber>
    </recommendedName>
</protein>
<dbReference type="Proteomes" id="UP000261600">
    <property type="component" value="Unplaced"/>
</dbReference>
<feature type="domain" description="DNA2/NAM7 helicase helicase" evidence="10">
    <location>
        <begin position="581"/>
        <end position="669"/>
    </location>
</feature>
<evidence type="ECO:0000259" key="10">
    <source>
        <dbReference type="Pfam" id="PF13086"/>
    </source>
</evidence>
<dbReference type="Pfam" id="PF21634">
    <property type="entry name" value="MOV-10_beta-barrel"/>
    <property type="match status" value="1"/>
</dbReference>
<sequence>GERSPPAVLPAEVWPLWPSGRDAPRWGTECMQRLQDSVVTQLCLDYGLIDGAIYFTKAEVAGRTSLKEGDHVNCIVARDRAQGRWKAIRVEKCADDWEGRGIASLEADSMQLRLLVGKVTSFDGNGGYINQATYFLGSSLMEGYEPMRGDWVEANYFINPTYWTTQVHSVAPLRYCRLDQVCVTSVYHQNGVVEDSVFFSLDSLLLPANYQPLPGHLVNLVMVESSQSHFNWRALCMAPCLPRNTSPTVIPETKLQSILENKEGLDVTDYGQFGDLVMGEKRELVKHSHSDCKTQLMSLGTCAELLLLHFSSFTIGRHLEVTVCSTEENLLHYYWPCSCAQLSHLVDNAFSTSRLTRRKLPNFLPNYPVPQALRDCVELGSDVLVIQPCLGEVLSPSNLRSRFSALLWLEELHAEKELREFTIIGALLRKGATYLHLEILGLGESRPHLNKGDKILLKKPLREGVVLECISYVAEINDEDVSLKVNSEFLHSYIGEPLDVEFCYNTVTMRRCHKALDQTKPFGEILFPSRVTLQTPQWTGKWIEEPEQNKSMENNEVKNKNKIHLPSKPIPSKGHFFNPDLNPAQREAVKRILAGECRPIPYVLFGPPGTGKTITLIEAILQVHTHNSRILVCTPSNSAADLICIRLHDSGFLHAASFARVNASYRQEETIPEVLRSYSKAGEDIRHASFHRIVVCTCSSAGLFYNLGLQVGHFTHVFLDEAGQATEPETLIPICFVSERDGQIVLAGDPFQLGPIVKSKLANAFGLGVSLLERLMANPLYSRQDSGYNPKLVTKLIYNYRSHEVLLTLPSRLFYQEELCFKAPRDIVNYLCEWTRLPKKGFPLLFHGIRGREMRECHNPSWFNPVEAVQVMFYCCQLAKKLYNPVDASDIGIISPYKKQCEKIRLLLGKVGLSDVKVGSVEEFQGREFLVIILSTVRSNESVQIDDLESTLGFLANPKRFNVAVSRAKALLLVVGNPHVLIRDPCFRALLHYSYINGAYLGCDVPPSLRSS</sequence>
<dbReference type="CDD" id="cd18808">
    <property type="entry name" value="SF1_C_Upf1"/>
    <property type="match status" value="1"/>
</dbReference>
<dbReference type="Ensembl" id="ENSMALT00000018714.1">
    <property type="protein sequence ID" value="ENSMALP00000018363.1"/>
    <property type="gene ID" value="ENSMALG00000012773.1"/>
</dbReference>
<dbReference type="InterPro" id="IPR049080">
    <property type="entry name" value="MOV-10-like_beta-barrel"/>
</dbReference>
<keyword evidence="8" id="KW-0067">ATP-binding</keyword>
<organism evidence="13 14">
    <name type="scientific">Monopterus albus</name>
    <name type="common">Swamp eel</name>
    <dbReference type="NCBI Taxonomy" id="43700"/>
    <lineage>
        <taxon>Eukaryota</taxon>
        <taxon>Metazoa</taxon>
        <taxon>Chordata</taxon>
        <taxon>Craniata</taxon>
        <taxon>Vertebrata</taxon>
        <taxon>Euteleostomi</taxon>
        <taxon>Actinopterygii</taxon>
        <taxon>Neopterygii</taxon>
        <taxon>Teleostei</taxon>
        <taxon>Neoteleostei</taxon>
        <taxon>Acanthomorphata</taxon>
        <taxon>Anabantaria</taxon>
        <taxon>Synbranchiformes</taxon>
        <taxon>Synbranchidae</taxon>
        <taxon>Monopterus</taxon>
    </lineage>
</organism>
<dbReference type="InterPro" id="IPR041677">
    <property type="entry name" value="DNA2/NAM7_AAA_11"/>
</dbReference>
<dbReference type="PANTHER" id="PTHR45418:SF1">
    <property type="entry name" value="CANCER_TESTIS ANTIGEN 55"/>
    <property type="match status" value="1"/>
</dbReference>
<evidence type="ECO:0000313" key="13">
    <source>
        <dbReference type="Ensembl" id="ENSMALP00000018363.1"/>
    </source>
</evidence>
<evidence type="ECO:0000256" key="6">
    <source>
        <dbReference type="ARBA" id="ARBA00022801"/>
    </source>
</evidence>
<dbReference type="Pfam" id="PF13086">
    <property type="entry name" value="AAA_11"/>
    <property type="match status" value="2"/>
</dbReference>
<comment type="catalytic activity">
    <reaction evidence="9">
        <text>ATP + H2O = ADP + phosphate + H(+)</text>
        <dbReference type="Rhea" id="RHEA:13065"/>
        <dbReference type="ChEBI" id="CHEBI:15377"/>
        <dbReference type="ChEBI" id="CHEBI:15378"/>
        <dbReference type="ChEBI" id="CHEBI:30616"/>
        <dbReference type="ChEBI" id="CHEBI:43474"/>
        <dbReference type="ChEBI" id="CHEBI:456216"/>
        <dbReference type="EC" id="3.6.4.13"/>
    </reaction>
</comment>
<dbReference type="GO" id="GO:0005737">
    <property type="term" value="C:cytoplasm"/>
    <property type="evidence" value="ECO:0007669"/>
    <property type="project" value="UniProtKB-SubCell"/>
</dbReference>
<feature type="domain" description="DNA2/NAM7 helicase-like C-terminal" evidence="11">
    <location>
        <begin position="768"/>
        <end position="978"/>
    </location>
</feature>
<keyword evidence="5" id="KW-0547">Nucleotide-binding</keyword>
<comment type="subcellular location">
    <subcellularLocation>
        <location evidence="1">Cytoplasm</location>
    </subcellularLocation>
</comment>
<evidence type="ECO:0000256" key="4">
    <source>
        <dbReference type="ARBA" id="ARBA00022490"/>
    </source>
</evidence>